<dbReference type="PRINTS" id="PR00789">
    <property type="entry name" value="OSIALOPTASE"/>
</dbReference>
<dbReference type="EMBL" id="RAYQ01000030">
    <property type="protein sequence ID" value="RKI88216.1"/>
    <property type="molecule type" value="Genomic_DNA"/>
</dbReference>
<feature type="binding site" evidence="8">
    <location>
        <position position="188"/>
    </location>
    <ligand>
        <name>substrate</name>
    </ligand>
</feature>
<sequence length="345" mass="36911">MGVRVEKDIYILAIESSCDETAAAVVKNGREVLSNVIYSQIALHTEYGGVVPEIASRKHIEKINQVIEKALADADKALTQMDAIAVTYGPGLVGALLVGVSAAKAISFASGIPLIGVHHIEGHISANYIENKELDPPFLCLVVSGGHSHLVVVKDYGEYEIIGRTRDDAAGEAFDKVARAIGLGYPGGPKIDKVSREGNPDAIHFPRAKVGDAEYDFSFSGLKSAVLNYLNSCQMKGEKMAVADVAASFQKAVIDVLVDHSMDALAKYGYKKFAIAGGVASNSSLRKTFEEACAKRGIAFYHPSPVYCTDNAAMIGAAAYYEYQNGVRHGFDLNAVPNLKLGERI</sequence>
<keyword evidence="3 8" id="KW-0819">tRNA processing</keyword>
<protein>
    <recommendedName>
        <fullName evidence="8">tRNA N6-adenosine threonylcarbamoyltransferase</fullName>
        <ecNumber evidence="8">2.3.1.234</ecNumber>
    </recommendedName>
    <alternativeName>
        <fullName evidence="8">N6-L-threonylcarbamoyladenine synthase</fullName>
        <shortName evidence="8">t(6)A synthase</shortName>
    </alternativeName>
    <alternativeName>
        <fullName evidence="8">t(6)A37 threonylcarbamoyladenosine biosynthesis protein TsaD</fullName>
    </alternativeName>
    <alternativeName>
        <fullName evidence="8">tRNA threonylcarbamoyladenosine biosynthesis protein TsaD</fullName>
    </alternativeName>
</protein>
<evidence type="ECO:0000256" key="8">
    <source>
        <dbReference type="HAMAP-Rule" id="MF_01445"/>
    </source>
</evidence>
<evidence type="ECO:0000256" key="5">
    <source>
        <dbReference type="ARBA" id="ARBA00023004"/>
    </source>
</evidence>
<feature type="binding site" evidence="8">
    <location>
        <position position="175"/>
    </location>
    <ligand>
        <name>substrate</name>
    </ligand>
</feature>
<dbReference type="GO" id="GO:0005506">
    <property type="term" value="F:iron ion binding"/>
    <property type="evidence" value="ECO:0007669"/>
    <property type="project" value="UniProtKB-UniRule"/>
</dbReference>
<gene>
    <name evidence="8 10" type="primary">tsaD</name>
    <name evidence="10" type="ORF">D7V94_19760</name>
</gene>
<dbReference type="InterPro" id="IPR022450">
    <property type="entry name" value="TsaD"/>
</dbReference>
<dbReference type="PANTHER" id="PTHR11735:SF6">
    <property type="entry name" value="TRNA N6-ADENOSINE THREONYLCARBAMOYLTRANSFERASE, MITOCHONDRIAL"/>
    <property type="match status" value="1"/>
</dbReference>
<feature type="binding site" evidence="8">
    <location>
        <position position="192"/>
    </location>
    <ligand>
        <name>substrate</name>
    </ligand>
</feature>
<dbReference type="GO" id="GO:0061711">
    <property type="term" value="F:tRNA N(6)-L-threonylcarbamoyladenine synthase activity"/>
    <property type="evidence" value="ECO:0007669"/>
    <property type="project" value="UniProtKB-EC"/>
</dbReference>
<dbReference type="InterPro" id="IPR017861">
    <property type="entry name" value="KAE1/TsaD"/>
</dbReference>
<evidence type="ECO:0000256" key="1">
    <source>
        <dbReference type="ARBA" id="ARBA00022490"/>
    </source>
</evidence>
<comment type="function">
    <text evidence="8">Required for the formation of a threonylcarbamoyl group on adenosine at position 37 (t(6)A37) in tRNAs that read codons beginning with adenine. Is involved in the transfer of the threonylcarbamoyl moiety of threonylcarbamoyl-AMP (TC-AMP) to the N6 group of A37, together with TsaE and TsaB. TsaD likely plays a direct catalytic role in this reaction.</text>
</comment>
<dbReference type="Pfam" id="PF00814">
    <property type="entry name" value="TsaD"/>
    <property type="match status" value="1"/>
</dbReference>
<feature type="binding site" evidence="8">
    <location>
        <position position="282"/>
    </location>
    <ligand>
        <name>substrate</name>
    </ligand>
</feature>
<proteinExistence type="inferred from homology"/>
<dbReference type="SUPFAM" id="SSF53067">
    <property type="entry name" value="Actin-like ATPase domain"/>
    <property type="match status" value="2"/>
</dbReference>
<reference evidence="10 11" key="1">
    <citation type="submission" date="2018-09" db="EMBL/GenBank/DDBJ databases">
        <title>Murine metabolic-syndrome-specific gut microbial biobank.</title>
        <authorList>
            <person name="Liu C."/>
        </authorList>
    </citation>
    <scope>NUCLEOTIDE SEQUENCE [LARGE SCALE GENOMIC DNA]</scope>
    <source>
        <strain evidence="10 11">0.1xD8-82</strain>
    </source>
</reference>
<keyword evidence="5 8" id="KW-0408">Iron</keyword>
<feature type="domain" description="Gcp-like" evidence="9">
    <location>
        <begin position="31"/>
        <end position="316"/>
    </location>
</feature>
<keyword evidence="1 8" id="KW-0963">Cytoplasm</keyword>
<evidence type="ECO:0000313" key="10">
    <source>
        <dbReference type="EMBL" id="RKI88216.1"/>
    </source>
</evidence>
<dbReference type="FunFam" id="3.30.420.40:FF:000040">
    <property type="entry name" value="tRNA N6-adenosine threonylcarbamoyltransferase"/>
    <property type="match status" value="1"/>
</dbReference>
<dbReference type="FunFam" id="3.30.420.40:FF:000012">
    <property type="entry name" value="tRNA N6-adenosine threonylcarbamoyltransferase"/>
    <property type="match status" value="1"/>
</dbReference>
<feature type="binding site" evidence="8">
    <location>
        <position position="310"/>
    </location>
    <ligand>
        <name>Fe cation</name>
        <dbReference type="ChEBI" id="CHEBI:24875"/>
    </ligand>
</feature>
<comment type="similarity">
    <text evidence="8">Belongs to the KAE1 / TsaD family.</text>
</comment>
<dbReference type="OrthoDB" id="9806197at2"/>
<feature type="binding site" evidence="8">
    <location>
        <position position="123"/>
    </location>
    <ligand>
        <name>Fe cation</name>
        <dbReference type="ChEBI" id="CHEBI:24875"/>
    </ligand>
</feature>
<dbReference type="CDD" id="cd24133">
    <property type="entry name" value="ASKHA_NBD_TsaD_bac"/>
    <property type="match status" value="1"/>
</dbReference>
<dbReference type="PANTHER" id="PTHR11735">
    <property type="entry name" value="TRNA N6-ADENOSINE THREONYLCARBAMOYLTRANSFERASE"/>
    <property type="match status" value="1"/>
</dbReference>
<keyword evidence="11" id="KW-1185">Reference proteome</keyword>
<dbReference type="NCBIfam" id="TIGR03723">
    <property type="entry name" value="T6A_TsaD_YgjD"/>
    <property type="match status" value="1"/>
</dbReference>
<evidence type="ECO:0000256" key="3">
    <source>
        <dbReference type="ARBA" id="ARBA00022694"/>
    </source>
</evidence>
<dbReference type="EC" id="2.3.1.234" evidence="8"/>
<evidence type="ECO:0000256" key="4">
    <source>
        <dbReference type="ARBA" id="ARBA00022723"/>
    </source>
</evidence>
<feature type="binding site" evidence="8">
    <location>
        <begin position="142"/>
        <end position="146"/>
    </location>
    <ligand>
        <name>substrate</name>
    </ligand>
</feature>
<dbReference type="NCBIfam" id="TIGR00329">
    <property type="entry name" value="gcp_kae1"/>
    <property type="match status" value="1"/>
</dbReference>
<dbReference type="AlphaFoldDB" id="A0A3A9ALP4"/>
<evidence type="ECO:0000259" key="9">
    <source>
        <dbReference type="Pfam" id="PF00814"/>
    </source>
</evidence>
<keyword evidence="6 8" id="KW-0012">Acyltransferase</keyword>
<evidence type="ECO:0000313" key="11">
    <source>
        <dbReference type="Proteomes" id="UP000280696"/>
    </source>
</evidence>
<evidence type="ECO:0000256" key="2">
    <source>
        <dbReference type="ARBA" id="ARBA00022679"/>
    </source>
</evidence>
<comment type="cofactor">
    <cofactor evidence="8">
        <name>Fe(2+)</name>
        <dbReference type="ChEBI" id="CHEBI:29033"/>
    </cofactor>
    <text evidence="8">Binds 1 Fe(2+) ion per subunit.</text>
</comment>
<feature type="binding site" evidence="8">
    <location>
        <position position="119"/>
    </location>
    <ligand>
        <name>Fe cation</name>
        <dbReference type="ChEBI" id="CHEBI:24875"/>
    </ligand>
</feature>
<accession>A0A3A9ALP4</accession>
<keyword evidence="2 8" id="KW-0808">Transferase</keyword>
<dbReference type="InterPro" id="IPR043129">
    <property type="entry name" value="ATPase_NBD"/>
</dbReference>
<dbReference type="GO" id="GO:0002949">
    <property type="term" value="P:tRNA threonylcarbamoyladenosine modification"/>
    <property type="evidence" value="ECO:0007669"/>
    <property type="project" value="UniProtKB-UniRule"/>
</dbReference>
<keyword evidence="4 8" id="KW-0479">Metal-binding</keyword>
<dbReference type="RefSeq" id="WP_120472031.1">
    <property type="nucleotide sequence ID" value="NZ_RAYQ01000030.1"/>
</dbReference>
<dbReference type="Gene3D" id="3.30.420.40">
    <property type="match status" value="2"/>
</dbReference>
<evidence type="ECO:0000256" key="7">
    <source>
        <dbReference type="ARBA" id="ARBA00048117"/>
    </source>
</evidence>
<dbReference type="Proteomes" id="UP000280696">
    <property type="component" value="Unassembled WGS sequence"/>
</dbReference>
<dbReference type="GO" id="GO:0005737">
    <property type="term" value="C:cytoplasm"/>
    <property type="evidence" value="ECO:0007669"/>
    <property type="project" value="UniProtKB-SubCell"/>
</dbReference>
<comment type="catalytic activity">
    <reaction evidence="7 8">
        <text>L-threonylcarbamoyladenylate + adenosine(37) in tRNA = N(6)-L-threonylcarbamoyladenosine(37) in tRNA + AMP + H(+)</text>
        <dbReference type="Rhea" id="RHEA:37059"/>
        <dbReference type="Rhea" id="RHEA-COMP:10162"/>
        <dbReference type="Rhea" id="RHEA-COMP:10163"/>
        <dbReference type="ChEBI" id="CHEBI:15378"/>
        <dbReference type="ChEBI" id="CHEBI:73682"/>
        <dbReference type="ChEBI" id="CHEBI:74411"/>
        <dbReference type="ChEBI" id="CHEBI:74418"/>
        <dbReference type="ChEBI" id="CHEBI:456215"/>
        <dbReference type="EC" id="2.3.1.234"/>
    </reaction>
</comment>
<comment type="caution">
    <text evidence="10">The sequence shown here is derived from an EMBL/GenBank/DDBJ whole genome shotgun (WGS) entry which is preliminary data.</text>
</comment>
<organism evidence="10 11">
    <name type="scientific">Parablautia intestinalis</name>
    <dbReference type="NCBI Taxonomy" id="2320100"/>
    <lineage>
        <taxon>Bacteria</taxon>
        <taxon>Bacillati</taxon>
        <taxon>Bacillota</taxon>
        <taxon>Clostridia</taxon>
        <taxon>Lachnospirales</taxon>
        <taxon>Lachnospiraceae</taxon>
        <taxon>Parablautia</taxon>
    </lineage>
</organism>
<dbReference type="InterPro" id="IPR000905">
    <property type="entry name" value="Gcp-like_dom"/>
</dbReference>
<name>A0A3A9ALP4_9FIRM</name>
<evidence type="ECO:0000256" key="6">
    <source>
        <dbReference type="ARBA" id="ARBA00023315"/>
    </source>
</evidence>
<comment type="subcellular location">
    <subcellularLocation>
        <location evidence="8">Cytoplasm</location>
    </subcellularLocation>
</comment>
<dbReference type="HAMAP" id="MF_01445">
    <property type="entry name" value="TsaD"/>
    <property type="match status" value="1"/>
</dbReference>